<dbReference type="InterPro" id="IPR001870">
    <property type="entry name" value="B30.2/SPRY"/>
</dbReference>
<proteinExistence type="predicted"/>
<dbReference type="SMART" id="SM00449">
    <property type="entry name" value="SPRY"/>
    <property type="match status" value="1"/>
</dbReference>
<dbReference type="InterPro" id="IPR003877">
    <property type="entry name" value="SPRY_dom"/>
</dbReference>
<dbReference type="SUPFAM" id="SSF49899">
    <property type="entry name" value="Concanavalin A-like lectins/glucanases"/>
    <property type="match status" value="1"/>
</dbReference>
<evidence type="ECO:0000313" key="3">
    <source>
        <dbReference type="WBParaSite" id="Gr19_v10_g2993.t1"/>
    </source>
</evidence>
<dbReference type="InterPro" id="IPR013320">
    <property type="entry name" value="ConA-like_dom_sf"/>
</dbReference>
<protein>
    <submittedName>
        <fullName evidence="3">B30.2/SPRY domain-containing protein</fullName>
    </submittedName>
</protein>
<dbReference type="InterPro" id="IPR043136">
    <property type="entry name" value="B30.2/SPRY_sf"/>
</dbReference>
<evidence type="ECO:0000313" key="2">
    <source>
        <dbReference type="Proteomes" id="UP000887572"/>
    </source>
</evidence>
<evidence type="ECO:0000259" key="1">
    <source>
        <dbReference type="PROSITE" id="PS50188"/>
    </source>
</evidence>
<dbReference type="Proteomes" id="UP000887572">
    <property type="component" value="Unplaced"/>
</dbReference>
<dbReference type="AlphaFoldDB" id="A0A914HQL8"/>
<sequence length="211" mass="23603">MKAEKSYKAHLRIFNKSTEQGTEVQTSFREKIVLRQDLAQIRWREKDGFSFTGTNKLIVRHSGSIAYSRTLFAAWTIPKRGFSYFEVRIQQCTGNMYVGFAPESMVGKHCRNYPGSYAYESTGSLWGHGAAGTSTKPFGPKDVVGCGITEKRQLIYTLNGQRLNTANLFIDSADDLSKLSPCVTLYAVNDQIEGNFGPPDTFACGRILNWS</sequence>
<reference evidence="3" key="1">
    <citation type="submission" date="2022-11" db="UniProtKB">
        <authorList>
            <consortium name="WormBaseParasite"/>
        </authorList>
    </citation>
    <scope>IDENTIFICATION</scope>
</reference>
<dbReference type="Pfam" id="PF00622">
    <property type="entry name" value="SPRY"/>
    <property type="match status" value="1"/>
</dbReference>
<dbReference type="Gene3D" id="2.60.120.920">
    <property type="match status" value="1"/>
</dbReference>
<name>A0A914HQL8_GLORO</name>
<organism evidence="2 3">
    <name type="scientific">Globodera rostochiensis</name>
    <name type="common">Golden nematode worm</name>
    <name type="synonym">Heterodera rostochiensis</name>
    <dbReference type="NCBI Taxonomy" id="31243"/>
    <lineage>
        <taxon>Eukaryota</taxon>
        <taxon>Metazoa</taxon>
        <taxon>Ecdysozoa</taxon>
        <taxon>Nematoda</taxon>
        <taxon>Chromadorea</taxon>
        <taxon>Rhabditida</taxon>
        <taxon>Tylenchina</taxon>
        <taxon>Tylenchomorpha</taxon>
        <taxon>Tylenchoidea</taxon>
        <taxon>Heteroderidae</taxon>
        <taxon>Heteroderinae</taxon>
        <taxon>Globodera</taxon>
    </lineage>
</organism>
<keyword evidence="2" id="KW-1185">Reference proteome</keyword>
<accession>A0A914HQL8</accession>
<feature type="domain" description="B30.2/SPRY" evidence="1">
    <location>
        <begin position="1"/>
        <end position="201"/>
    </location>
</feature>
<dbReference type="WBParaSite" id="Gr19_v10_g2993.t1">
    <property type="protein sequence ID" value="Gr19_v10_g2993.t1"/>
    <property type="gene ID" value="Gr19_v10_g2993"/>
</dbReference>
<dbReference type="CDD" id="cd12885">
    <property type="entry name" value="SPRY_RanBP_like"/>
    <property type="match status" value="1"/>
</dbReference>
<dbReference type="PROSITE" id="PS50188">
    <property type="entry name" value="B302_SPRY"/>
    <property type="match status" value="1"/>
</dbReference>
<dbReference type="InterPro" id="IPR044736">
    <property type="entry name" value="Gid1/RanBPM/SPLA_SPRY"/>
</dbReference>